<dbReference type="EMBL" id="JBCGBO010000004">
    <property type="protein sequence ID" value="KAK9209836.1"/>
    <property type="molecule type" value="Genomic_DNA"/>
</dbReference>
<evidence type="ECO:0008006" key="6">
    <source>
        <dbReference type="Google" id="ProtNLM"/>
    </source>
</evidence>
<dbReference type="PANTHER" id="PTHR47123:SF6">
    <property type="entry name" value="F-BOX PROTEIN SKIP23-LIKE ISOFORM X1"/>
    <property type="match status" value="1"/>
</dbReference>
<name>A0AAP0ML97_9ROSI</name>
<dbReference type="Pfam" id="PF03478">
    <property type="entry name" value="Beta-prop_KIB1-4"/>
    <property type="match status" value="2"/>
</dbReference>
<dbReference type="InterPro" id="IPR001810">
    <property type="entry name" value="F-box_dom"/>
</dbReference>
<dbReference type="Pfam" id="PF00646">
    <property type="entry name" value="F-box"/>
    <property type="match status" value="1"/>
</dbReference>
<protein>
    <recommendedName>
        <fullName evidence="6">F-box domain-containing protein</fullName>
    </recommendedName>
</protein>
<accession>A0AAP0ML97</accession>
<organism evidence="4 5">
    <name type="scientific">Citrus x changshan-huyou</name>
    <dbReference type="NCBI Taxonomy" id="2935761"/>
    <lineage>
        <taxon>Eukaryota</taxon>
        <taxon>Viridiplantae</taxon>
        <taxon>Streptophyta</taxon>
        <taxon>Embryophyta</taxon>
        <taxon>Tracheophyta</taxon>
        <taxon>Spermatophyta</taxon>
        <taxon>Magnoliopsida</taxon>
        <taxon>eudicotyledons</taxon>
        <taxon>Gunneridae</taxon>
        <taxon>Pentapetalae</taxon>
        <taxon>rosids</taxon>
        <taxon>malvids</taxon>
        <taxon>Sapindales</taxon>
        <taxon>Rutaceae</taxon>
        <taxon>Aurantioideae</taxon>
        <taxon>Citrus</taxon>
    </lineage>
</organism>
<comment type="caution">
    <text evidence="4">The sequence shown here is derived from an EMBL/GenBank/DDBJ whole genome shotgun (WGS) entry which is preliminary data.</text>
</comment>
<evidence type="ECO:0000313" key="4">
    <source>
        <dbReference type="EMBL" id="KAK9209836.1"/>
    </source>
</evidence>
<proteinExistence type="predicted"/>
<evidence type="ECO:0000259" key="3">
    <source>
        <dbReference type="Pfam" id="PF03478"/>
    </source>
</evidence>
<dbReference type="InterPro" id="IPR036047">
    <property type="entry name" value="F-box-like_dom_sf"/>
</dbReference>
<dbReference type="InterPro" id="IPR051304">
    <property type="entry name" value="SCF_F-box_domain"/>
</dbReference>
<reference evidence="4 5" key="1">
    <citation type="submission" date="2024-05" db="EMBL/GenBank/DDBJ databases">
        <title>Haplotype-resolved chromosome-level genome assembly of Huyou (Citrus changshanensis).</title>
        <authorList>
            <person name="Miao C."/>
            <person name="Chen W."/>
            <person name="Wu Y."/>
            <person name="Wang L."/>
            <person name="Zhao S."/>
            <person name="Grierson D."/>
            <person name="Xu C."/>
            <person name="Chen K."/>
        </authorList>
    </citation>
    <scope>NUCLEOTIDE SEQUENCE [LARGE SCALE GENOMIC DNA]</scope>
    <source>
        <strain evidence="4">01-14</strain>
        <tissue evidence="4">Leaf</tissue>
    </source>
</reference>
<dbReference type="Gene3D" id="1.20.1280.50">
    <property type="match status" value="1"/>
</dbReference>
<feature type="region of interest" description="Disordered" evidence="1">
    <location>
        <begin position="314"/>
        <end position="380"/>
    </location>
</feature>
<feature type="compositionally biased region" description="Acidic residues" evidence="1">
    <location>
        <begin position="323"/>
        <end position="378"/>
    </location>
</feature>
<feature type="domain" description="F-box" evidence="2">
    <location>
        <begin position="16"/>
        <end position="63"/>
    </location>
</feature>
<dbReference type="PANTHER" id="PTHR47123">
    <property type="entry name" value="F-BOX PROTEIN SKIP23"/>
    <property type="match status" value="1"/>
</dbReference>
<keyword evidence="5" id="KW-1185">Reference proteome</keyword>
<feature type="domain" description="KIB1-4 beta-propeller" evidence="3">
    <location>
        <begin position="389"/>
        <end position="474"/>
    </location>
</feature>
<evidence type="ECO:0000259" key="2">
    <source>
        <dbReference type="Pfam" id="PF00646"/>
    </source>
</evidence>
<evidence type="ECO:0000256" key="1">
    <source>
        <dbReference type="SAM" id="MobiDB-lite"/>
    </source>
</evidence>
<gene>
    <name evidence="4" type="ORF">WN944_002204</name>
</gene>
<dbReference type="AlphaFoldDB" id="A0AAP0ML97"/>
<sequence length="546" mass="61935">MSARKKPQLSDSVSSWADLPKELLLLIAKLLDTDDDHRHHINLRRFRAVCPQWRNAASTLPIKSPPLLPMNLRFPITLFSNTSFFPFTLYQTTVYRIEEPGSSPKNSWLIKVSEQVNGRSRLMNPFSSLPIKYLLDNRLPKQVNLLNFRFSEVCNRFYLRPNSGTAGFDDPDIMPCFKAALPSDFRSSDDHQRFLVIDQDGELRCPRDGAHFWRRIERDSGFVDVDTYKNKFFAIELNGKVRVFEELSSSSLDASACSVRLSQPNDRLCTCGEWYFLQSDGALYLVGKIIHTCQQQAAAVVFYQNAAAVAAAAGGGGAAAGDGGDDDDEDDEDSDETGGDGDDDDDEDTDESDDYGDDDDDDEHDVNDDNDDDEEDNLGDFLGVNFVPNVVFKVYKLNDSHSVEYTWDPVTDLGDQIFFISRDCSFAVSSQDFANCGGNCIIFVDDPIYRNNHWHFRIADEPAGLAERRVGIYDLHLGVLIRPLKLIPRYFNMFWPPPAWLSSNHQCCSMNYYWLTNYMNAVKMQAANISYFRPDLLLTEMKLPEM</sequence>
<dbReference type="InterPro" id="IPR005174">
    <property type="entry name" value="KIB1-4_b-propeller"/>
</dbReference>
<dbReference type="SUPFAM" id="SSF81383">
    <property type="entry name" value="F-box domain"/>
    <property type="match status" value="1"/>
</dbReference>
<dbReference type="Proteomes" id="UP001428341">
    <property type="component" value="Unassembled WGS sequence"/>
</dbReference>
<feature type="domain" description="KIB1-4 beta-propeller" evidence="3">
    <location>
        <begin position="96"/>
        <end position="293"/>
    </location>
</feature>
<evidence type="ECO:0000313" key="5">
    <source>
        <dbReference type="Proteomes" id="UP001428341"/>
    </source>
</evidence>